<keyword evidence="1" id="KW-0472">Membrane</keyword>
<protein>
    <submittedName>
        <fullName evidence="2">Uncharacterized protein</fullName>
    </submittedName>
</protein>
<dbReference type="RefSeq" id="WP_068741047.1">
    <property type="nucleotide sequence ID" value="NZ_FNSA01000003.1"/>
</dbReference>
<dbReference type="EMBL" id="FNSA01000003">
    <property type="protein sequence ID" value="SEC05133.1"/>
    <property type="molecule type" value="Genomic_DNA"/>
</dbReference>
<dbReference type="STRING" id="57704.SAMN04489793_1402"/>
<evidence type="ECO:0000313" key="3">
    <source>
        <dbReference type="Proteomes" id="UP000182241"/>
    </source>
</evidence>
<proteinExistence type="predicted"/>
<keyword evidence="3" id="KW-1185">Reference proteome</keyword>
<dbReference type="AlphaFoldDB" id="A0A1H4PCF9"/>
<name>A0A1H4PCF9_TSUTY</name>
<keyword evidence="1" id="KW-1133">Transmembrane helix</keyword>
<evidence type="ECO:0000256" key="1">
    <source>
        <dbReference type="SAM" id="Phobius"/>
    </source>
</evidence>
<reference evidence="3" key="1">
    <citation type="submission" date="2016-10" db="EMBL/GenBank/DDBJ databases">
        <authorList>
            <person name="Varghese N."/>
            <person name="Submissions S."/>
        </authorList>
    </citation>
    <scope>NUCLEOTIDE SEQUENCE [LARGE SCALE GENOMIC DNA]</scope>
    <source>
        <strain evidence="3">DSM 44234</strain>
    </source>
</reference>
<gene>
    <name evidence="2" type="ORF">SAMN04489793_1402</name>
</gene>
<accession>A0A1H4PCF9</accession>
<sequence length="145" mass="14601">MKRTGVIAGIATVLAVAAVAVVVLLVTRSGSDENVECSGRVYSGGHPAIVYGQGLTSRATATPTTQPDGRPAQRAITLGVGRSEQLAGRAADYTVIGPAGVVDLADREVAAASDGCRITQTDRYVEVTGRAPGVVAVAGVVVTVV</sequence>
<feature type="transmembrane region" description="Helical" evidence="1">
    <location>
        <begin position="6"/>
        <end position="26"/>
    </location>
</feature>
<dbReference type="Proteomes" id="UP000182241">
    <property type="component" value="Unassembled WGS sequence"/>
</dbReference>
<evidence type="ECO:0000313" key="2">
    <source>
        <dbReference type="EMBL" id="SEC05133.1"/>
    </source>
</evidence>
<keyword evidence="1" id="KW-0812">Transmembrane</keyword>
<organism evidence="2 3">
    <name type="scientific">Tsukamurella tyrosinosolvens</name>
    <dbReference type="NCBI Taxonomy" id="57704"/>
    <lineage>
        <taxon>Bacteria</taxon>
        <taxon>Bacillati</taxon>
        <taxon>Actinomycetota</taxon>
        <taxon>Actinomycetes</taxon>
        <taxon>Mycobacteriales</taxon>
        <taxon>Tsukamurellaceae</taxon>
        <taxon>Tsukamurella</taxon>
    </lineage>
</organism>